<dbReference type="Gene3D" id="3.40.30.10">
    <property type="entry name" value="Glutaredoxin"/>
    <property type="match status" value="1"/>
</dbReference>
<dbReference type="OrthoDB" id="9797500at2"/>
<evidence type="ECO:0000313" key="4">
    <source>
        <dbReference type="EMBL" id="AXI04175.1"/>
    </source>
</evidence>
<dbReference type="InterPro" id="IPR010987">
    <property type="entry name" value="Glutathione-S-Trfase_C-like"/>
</dbReference>
<dbReference type="InterPro" id="IPR036282">
    <property type="entry name" value="Glutathione-S-Trfase_C_sf"/>
</dbReference>
<dbReference type="InterPro" id="IPR004046">
    <property type="entry name" value="GST_C"/>
</dbReference>
<dbReference type="RefSeq" id="WP_114900283.1">
    <property type="nucleotide sequence ID" value="NZ_CP031222.1"/>
</dbReference>
<dbReference type="SFLD" id="SFLDG00358">
    <property type="entry name" value="Main_(cytGST)"/>
    <property type="match status" value="1"/>
</dbReference>
<evidence type="ECO:0000313" key="5">
    <source>
        <dbReference type="Proteomes" id="UP000253940"/>
    </source>
</evidence>
<proteinExistence type="inferred from homology"/>
<keyword evidence="4" id="KW-0808">Transferase</keyword>
<dbReference type="Gene3D" id="1.20.1050.10">
    <property type="match status" value="1"/>
</dbReference>
<dbReference type="EMBL" id="CP031222">
    <property type="protein sequence ID" value="AXI04175.1"/>
    <property type="molecule type" value="Genomic_DNA"/>
</dbReference>
<dbReference type="Pfam" id="PF00043">
    <property type="entry name" value="GST_C"/>
    <property type="match status" value="1"/>
</dbReference>
<dbReference type="GO" id="GO:0016740">
    <property type="term" value="F:transferase activity"/>
    <property type="evidence" value="ECO:0007669"/>
    <property type="project" value="UniProtKB-KW"/>
</dbReference>
<dbReference type="SUPFAM" id="SSF52833">
    <property type="entry name" value="Thioredoxin-like"/>
    <property type="match status" value="1"/>
</dbReference>
<dbReference type="PROSITE" id="PS50405">
    <property type="entry name" value="GST_CTER"/>
    <property type="match status" value="1"/>
</dbReference>
<evidence type="ECO:0000256" key="1">
    <source>
        <dbReference type="RuleBase" id="RU003494"/>
    </source>
</evidence>
<dbReference type="PANTHER" id="PTHR44051">
    <property type="entry name" value="GLUTATHIONE S-TRANSFERASE-RELATED"/>
    <property type="match status" value="1"/>
</dbReference>
<dbReference type="Proteomes" id="UP000253940">
    <property type="component" value="Chromosome"/>
</dbReference>
<evidence type="ECO:0000259" key="2">
    <source>
        <dbReference type="PROSITE" id="PS50404"/>
    </source>
</evidence>
<accession>A0A345PA66</accession>
<dbReference type="AlphaFoldDB" id="A0A345PA66"/>
<feature type="domain" description="GST C-terminal" evidence="3">
    <location>
        <begin position="87"/>
        <end position="200"/>
    </location>
</feature>
<dbReference type="InterPro" id="IPR040079">
    <property type="entry name" value="Glutathione_S-Trfase"/>
</dbReference>
<name>A0A345PA66_9GAMM</name>
<dbReference type="KEGG" id="mbah:HYN46_15800"/>
<sequence length="200" mass="22705">MPKLYYTPLSGHSYKVRLLLSFLRVSFEPAVLDFSTGYHKSAAYLQINPLGQVPLWVDGEVVVRDSQAILVYLAQHYADPAWLLPTDALELAKIVQWLSVAANEITHGPTQVRGYWRKQPSTIDIDAATKRTHAILKIINDHLATRQWLELERPTIADVACFPYISLVHEGKVSLEDYPHVQAWVERFKQLDGYIPLVSA</sequence>
<feature type="domain" description="GST N-terminal" evidence="2">
    <location>
        <begin position="1"/>
        <end position="81"/>
    </location>
</feature>
<dbReference type="PROSITE" id="PS50404">
    <property type="entry name" value="GST_NTER"/>
    <property type="match status" value="1"/>
</dbReference>
<dbReference type="SUPFAM" id="SSF47616">
    <property type="entry name" value="GST C-terminal domain-like"/>
    <property type="match status" value="1"/>
</dbReference>
<organism evidence="4 5">
    <name type="scientific">Aquirhabdus parva</name>
    <dbReference type="NCBI Taxonomy" id="2283318"/>
    <lineage>
        <taxon>Bacteria</taxon>
        <taxon>Pseudomonadati</taxon>
        <taxon>Pseudomonadota</taxon>
        <taxon>Gammaproteobacteria</taxon>
        <taxon>Moraxellales</taxon>
        <taxon>Moraxellaceae</taxon>
        <taxon>Aquirhabdus</taxon>
    </lineage>
</organism>
<keyword evidence="5" id="KW-1185">Reference proteome</keyword>
<reference evidence="4 5" key="1">
    <citation type="submission" date="2018-07" db="EMBL/GenBank/DDBJ databases">
        <title>Genome sequencing of Moraxellaceae gen. HYN0046.</title>
        <authorList>
            <person name="Kim M."/>
            <person name="Yi H."/>
        </authorList>
    </citation>
    <scope>NUCLEOTIDE SEQUENCE [LARGE SCALE GENOMIC DNA]</scope>
    <source>
        <strain evidence="4 5">HYN0046</strain>
    </source>
</reference>
<dbReference type="InterPro" id="IPR004045">
    <property type="entry name" value="Glutathione_S-Trfase_N"/>
</dbReference>
<dbReference type="PANTHER" id="PTHR44051:SF2">
    <property type="entry name" value="HYPOTHETICAL GLUTATHIONE S-TRANSFERASE LIKE PROTEIN"/>
    <property type="match status" value="1"/>
</dbReference>
<dbReference type="InterPro" id="IPR036249">
    <property type="entry name" value="Thioredoxin-like_sf"/>
</dbReference>
<protein>
    <submittedName>
        <fullName evidence="4">Glutathione S-transferase family protein</fullName>
    </submittedName>
</protein>
<dbReference type="SFLD" id="SFLDS00019">
    <property type="entry name" value="Glutathione_Transferase_(cytos"/>
    <property type="match status" value="1"/>
</dbReference>
<dbReference type="Pfam" id="PF02798">
    <property type="entry name" value="GST_N"/>
    <property type="match status" value="1"/>
</dbReference>
<evidence type="ECO:0000259" key="3">
    <source>
        <dbReference type="PROSITE" id="PS50405"/>
    </source>
</evidence>
<gene>
    <name evidence="4" type="ORF">HYN46_15800</name>
</gene>
<comment type="similarity">
    <text evidence="1">Belongs to the GST superfamily.</text>
</comment>